<dbReference type="PANTHER" id="PTHR11361">
    <property type="entry name" value="DNA MISMATCH REPAIR PROTEIN MUTS FAMILY MEMBER"/>
    <property type="match status" value="1"/>
</dbReference>
<dbReference type="SUPFAM" id="SSF52540">
    <property type="entry name" value="P-loop containing nucleoside triphosphate hydrolases"/>
    <property type="match status" value="1"/>
</dbReference>
<dbReference type="InterPro" id="IPR007860">
    <property type="entry name" value="DNA_mmatch_repair_MutS_con_dom"/>
</dbReference>
<dbReference type="PIRSF" id="PIRSF005813">
    <property type="entry name" value="MSH2"/>
    <property type="match status" value="1"/>
</dbReference>
<dbReference type="Gene3D" id="1.10.1420.10">
    <property type="match status" value="2"/>
</dbReference>
<dbReference type="EMBL" id="JARVKF010000418">
    <property type="protein sequence ID" value="KAK9415297.1"/>
    <property type="molecule type" value="Genomic_DNA"/>
</dbReference>
<dbReference type="Gene3D" id="3.30.420.110">
    <property type="entry name" value="MutS, connector domain"/>
    <property type="match status" value="1"/>
</dbReference>
<dbReference type="InterPro" id="IPR011184">
    <property type="entry name" value="DNA_mismatch_repair_Msh2"/>
</dbReference>
<dbReference type="InterPro" id="IPR036187">
    <property type="entry name" value="DNA_mismatch_repair_MutS_sf"/>
</dbReference>
<evidence type="ECO:0000256" key="1">
    <source>
        <dbReference type="ARBA" id="ARBA00006271"/>
    </source>
</evidence>
<dbReference type="Pfam" id="PF05188">
    <property type="entry name" value="MutS_II"/>
    <property type="match status" value="1"/>
</dbReference>
<protein>
    <submittedName>
        <fullName evidence="8">DNA mismatch repair protein-like protein MutS</fullName>
    </submittedName>
</protein>
<dbReference type="PROSITE" id="PS00486">
    <property type="entry name" value="DNA_MISMATCH_REPAIR_2"/>
    <property type="match status" value="1"/>
</dbReference>
<accession>A0ABR2UKZ9</accession>
<dbReference type="Gene3D" id="3.40.50.300">
    <property type="entry name" value="P-loop containing nucleotide triphosphate hydrolases"/>
    <property type="match status" value="1"/>
</dbReference>
<reference evidence="8 9" key="1">
    <citation type="journal article" date="2024" name="J. Plant Pathol.">
        <title>Sequence and assembly of the genome of Seiridium unicorne, isolate CBS 538.82, causal agent of cypress canker disease.</title>
        <authorList>
            <person name="Scali E."/>
            <person name="Rocca G.D."/>
            <person name="Danti R."/>
            <person name="Garbelotto M."/>
            <person name="Barberini S."/>
            <person name="Baroncelli R."/>
            <person name="Emiliani G."/>
        </authorList>
    </citation>
    <scope>NUCLEOTIDE SEQUENCE [LARGE SCALE GENOMIC DNA]</scope>
    <source>
        <strain evidence="8 9">BM-138-508</strain>
    </source>
</reference>
<name>A0ABR2UKZ9_9PEZI</name>
<organism evidence="8 9">
    <name type="scientific">Seiridium unicorne</name>
    <dbReference type="NCBI Taxonomy" id="138068"/>
    <lineage>
        <taxon>Eukaryota</taxon>
        <taxon>Fungi</taxon>
        <taxon>Dikarya</taxon>
        <taxon>Ascomycota</taxon>
        <taxon>Pezizomycotina</taxon>
        <taxon>Sordariomycetes</taxon>
        <taxon>Xylariomycetidae</taxon>
        <taxon>Amphisphaeriales</taxon>
        <taxon>Sporocadaceae</taxon>
        <taxon>Seiridium</taxon>
    </lineage>
</organism>
<dbReference type="InterPro" id="IPR045076">
    <property type="entry name" value="MutS"/>
</dbReference>
<evidence type="ECO:0000313" key="8">
    <source>
        <dbReference type="EMBL" id="KAK9415297.1"/>
    </source>
</evidence>
<comment type="similarity">
    <text evidence="1">Belongs to the DNA mismatch repair MutS family.</text>
</comment>
<evidence type="ECO:0000256" key="5">
    <source>
        <dbReference type="ARBA" id="ARBA00023254"/>
    </source>
</evidence>
<feature type="domain" description="DNA mismatch repair proteins mutS family" evidence="7">
    <location>
        <begin position="714"/>
        <end position="730"/>
    </location>
</feature>
<keyword evidence="3" id="KW-0067">ATP-binding</keyword>
<keyword evidence="4" id="KW-0238">DNA-binding</keyword>
<keyword evidence="5" id="KW-0469">Meiosis</keyword>
<evidence type="ECO:0000256" key="6">
    <source>
        <dbReference type="SAM" id="MobiDB-lite"/>
    </source>
</evidence>
<dbReference type="Proteomes" id="UP001408356">
    <property type="component" value="Unassembled WGS sequence"/>
</dbReference>
<gene>
    <name evidence="8" type="ORF">SUNI508_02145</name>
</gene>
<feature type="compositionally biased region" description="Low complexity" evidence="6">
    <location>
        <begin position="45"/>
        <end position="58"/>
    </location>
</feature>
<keyword evidence="2" id="KW-0547">Nucleotide-binding</keyword>
<feature type="region of interest" description="Disordered" evidence="6">
    <location>
        <begin position="1"/>
        <end position="115"/>
    </location>
</feature>
<dbReference type="SUPFAM" id="SSF48334">
    <property type="entry name" value="DNA repair protein MutS, domain III"/>
    <property type="match status" value="1"/>
</dbReference>
<comment type="caution">
    <text evidence="8">The sequence shown here is derived from an EMBL/GenBank/DDBJ whole genome shotgun (WGS) entry which is preliminary data.</text>
</comment>
<feature type="compositionally biased region" description="Polar residues" evidence="6">
    <location>
        <begin position="101"/>
        <end position="115"/>
    </location>
</feature>
<evidence type="ECO:0000256" key="2">
    <source>
        <dbReference type="ARBA" id="ARBA00022741"/>
    </source>
</evidence>
<evidence type="ECO:0000256" key="3">
    <source>
        <dbReference type="ARBA" id="ARBA00022840"/>
    </source>
</evidence>
<dbReference type="InterPro" id="IPR007696">
    <property type="entry name" value="DNA_mismatch_repair_MutS_core"/>
</dbReference>
<feature type="compositionally biased region" description="Low complexity" evidence="6">
    <location>
        <begin position="83"/>
        <end position="93"/>
    </location>
</feature>
<dbReference type="InterPro" id="IPR027417">
    <property type="entry name" value="P-loop_NTPase"/>
</dbReference>
<feature type="compositionally biased region" description="Polar residues" evidence="6">
    <location>
        <begin position="70"/>
        <end position="81"/>
    </location>
</feature>
<dbReference type="PANTHER" id="PTHR11361:SF21">
    <property type="entry name" value="MUTS PROTEIN HOMOLOG 4"/>
    <property type="match status" value="1"/>
</dbReference>
<sequence>MSASNPPIHPQARSSTAQNHGRSLMPPPPLPAQRPGTSRSAGLGRLPTSLASATTTRTSFGTPYPGASRSRLQSSVSQHARQSLGSQSVTSSSYPSGQRGIASTASGRKSRATSSIWGSDGHQVICAVSEARGVSPSVGLAFVNITTNEAILCQICDSQFYVKTLHKIQVFDPITILMVNTTFPPNPKSNLLSVIEEEFRGTNIEPLDRKYWSETAGLELIHTLAFREDLESIKVAIQGNFYTTCSFAAVIKYMELVYHLTVMSHSLRIRYQPSENTMLIDISTIHSLELIQNIQETKSRHCLFGILNETLTPMGTRMLRSNILQPSTQVERTLSPRFDALDELAIKEDMFYEIRTALKDFSDLVIIPQKTSIYDSELAINHVLMIKSFVAAISPLHDALGSARSDLLQRIRKVCRPEVIEPIGNLISNVINEDVSYVQSPIDLRHQRTYAVRTGVHGMLDVARQTYKEGVDDVHDHINKLNSDLEMAFDVRYDDNRKYYMRINDCDIEGRNLPDIIINQVKRNGYLECQTLGLVQLNNRITDSHNETVMLSDKVIHELLDAIRRQVAGLFRVCEGIALVDMLAAFGQSITSRDYTRPEFGDTLAFKAARHPIHEIMMQGRFVPNDVYASEEHRFQVITGCNMSGKSTYIRMISLLQIMAQIGCFVPAEYAHFPVIHQLFVRMSTDDSIEANLSTFSIEMREMAFILRNVNGKSLVIVDELGRGTSTRDGLAIALAISEALIQSNCLAWFATHFQKLAKVLGSRPGVLNLRLDTDISHGEDGEAPKMTMLYKISSGLVKEENYGISLARVVGFPDTFIHVAEAVSTALQRQTEQNKQNSRHQRLKHRRQLILNLYETFKQMEGGDMDDAALGSYLKKLQNEFALRMDTIECGHVAGAADVDGSEFGMSTMTEGFDEDTE</sequence>
<feature type="compositionally biased region" description="Polar residues" evidence="6">
    <location>
        <begin position="12"/>
        <end position="21"/>
    </location>
</feature>
<dbReference type="SUPFAM" id="SSF53150">
    <property type="entry name" value="DNA repair protein MutS, domain II"/>
    <property type="match status" value="1"/>
</dbReference>
<dbReference type="InterPro" id="IPR036678">
    <property type="entry name" value="MutS_con_dom_sf"/>
</dbReference>
<evidence type="ECO:0000259" key="7">
    <source>
        <dbReference type="PROSITE" id="PS00486"/>
    </source>
</evidence>
<keyword evidence="9" id="KW-1185">Reference proteome</keyword>
<evidence type="ECO:0000256" key="4">
    <source>
        <dbReference type="ARBA" id="ARBA00023125"/>
    </source>
</evidence>
<dbReference type="Pfam" id="PF00488">
    <property type="entry name" value="MutS_V"/>
    <property type="match status" value="1"/>
</dbReference>
<dbReference type="Pfam" id="PF05192">
    <property type="entry name" value="MutS_III"/>
    <property type="match status" value="1"/>
</dbReference>
<dbReference type="SMART" id="SM00534">
    <property type="entry name" value="MUTSac"/>
    <property type="match status" value="1"/>
</dbReference>
<proteinExistence type="inferred from homology"/>
<evidence type="ECO:0000313" key="9">
    <source>
        <dbReference type="Proteomes" id="UP001408356"/>
    </source>
</evidence>
<dbReference type="SMART" id="SM00533">
    <property type="entry name" value="MUTSd"/>
    <property type="match status" value="1"/>
</dbReference>
<dbReference type="InterPro" id="IPR000432">
    <property type="entry name" value="DNA_mismatch_repair_MutS_C"/>
</dbReference>